<dbReference type="AlphaFoldDB" id="A0A1S7PFJ5"/>
<reference evidence="2" key="1">
    <citation type="submission" date="2016-01" db="EMBL/GenBank/DDBJ databases">
        <authorList>
            <person name="Regsiter A."/>
            <person name="william w."/>
        </authorList>
    </citation>
    <scope>NUCLEOTIDE SEQUENCE [LARGE SCALE GENOMIC DNA]</scope>
    <source>
        <strain evidence="2">CFBP 6623</strain>
    </source>
</reference>
<evidence type="ECO:0000313" key="1">
    <source>
        <dbReference type="EMBL" id="CUX20632.1"/>
    </source>
</evidence>
<accession>A0A1S7PFJ5</accession>
<gene>
    <name evidence="1" type="ORF">AGR3A_Cc250184</name>
</gene>
<dbReference type="EMBL" id="FBWK01000018">
    <property type="protein sequence ID" value="CUX20632.1"/>
    <property type="molecule type" value="Genomic_DNA"/>
</dbReference>
<protein>
    <submittedName>
        <fullName evidence="1">Uncharacterized protein</fullName>
    </submittedName>
</protein>
<sequence>MEEIAGAHADRRADLRSGGLVKPVLRKAADGSFKYLLPLGFMLCRIELAGHDCSHKLTERLVH</sequence>
<proteinExistence type="predicted"/>
<evidence type="ECO:0000313" key="2">
    <source>
        <dbReference type="Proteomes" id="UP000191988"/>
    </source>
</evidence>
<dbReference type="Proteomes" id="UP000191988">
    <property type="component" value="Unassembled WGS sequence"/>
</dbReference>
<organism evidence="1 2">
    <name type="scientific">Agrobacterium tomkonis CFBP 6623</name>
    <dbReference type="NCBI Taxonomy" id="1183432"/>
    <lineage>
        <taxon>Bacteria</taxon>
        <taxon>Pseudomonadati</taxon>
        <taxon>Pseudomonadota</taxon>
        <taxon>Alphaproteobacteria</taxon>
        <taxon>Hyphomicrobiales</taxon>
        <taxon>Rhizobiaceae</taxon>
        <taxon>Rhizobium/Agrobacterium group</taxon>
        <taxon>Agrobacterium</taxon>
        <taxon>Agrobacterium tumefaciens complex</taxon>
    </lineage>
</organism>
<keyword evidence="2" id="KW-1185">Reference proteome</keyword>
<name>A0A1S7PFJ5_9HYPH</name>